<evidence type="ECO:0000256" key="5">
    <source>
        <dbReference type="SAM" id="Coils"/>
    </source>
</evidence>
<comment type="similarity">
    <text evidence="4">Belongs to the CRWN family.</text>
</comment>
<evidence type="ECO:0000256" key="4">
    <source>
        <dbReference type="ARBA" id="ARBA00024208"/>
    </source>
</evidence>
<dbReference type="AlphaFoldDB" id="A0A922EFX7"/>
<feature type="region of interest" description="Disordered" evidence="6">
    <location>
        <begin position="441"/>
        <end position="463"/>
    </location>
</feature>
<dbReference type="InterPro" id="IPR040418">
    <property type="entry name" value="CRWN"/>
</dbReference>
<feature type="compositionally biased region" description="Polar residues" evidence="6">
    <location>
        <begin position="537"/>
        <end position="547"/>
    </location>
</feature>
<evidence type="ECO:0000256" key="3">
    <source>
        <dbReference type="ARBA" id="ARBA00024186"/>
    </source>
</evidence>
<evidence type="ECO:0000256" key="2">
    <source>
        <dbReference type="ARBA" id="ARBA00023242"/>
    </source>
</evidence>
<dbReference type="GO" id="GO:0006997">
    <property type="term" value="P:nucleus organization"/>
    <property type="evidence" value="ECO:0007669"/>
    <property type="project" value="InterPro"/>
</dbReference>
<proteinExistence type="inferred from homology"/>
<protein>
    <submittedName>
        <fullName evidence="7">Uncharacterized protein</fullName>
    </submittedName>
</protein>
<dbReference type="PANTHER" id="PTHR31908:SF2">
    <property type="entry name" value="PROTEIN CROWDED NUCLEI 4"/>
    <property type="match status" value="1"/>
</dbReference>
<gene>
    <name evidence="7" type="ORF">I3842_07G038400</name>
</gene>
<dbReference type="PANTHER" id="PTHR31908">
    <property type="entry name" value="PROTEIN CROWDED NUCLEI 4"/>
    <property type="match status" value="1"/>
</dbReference>
<dbReference type="EMBL" id="CM031831">
    <property type="protein sequence ID" value="KAG6702524.1"/>
    <property type="molecule type" value="Genomic_DNA"/>
</dbReference>
<evidence type="ECO:0000313" key="8">
    <source>
        <dbReference type="Proteomes" id="UP000811246"/>
    </source>
</evidence>
<feature type="coiled-coil region" evidence="5">
    <location>
        <begin position="31"/>
        <end position="142"/>
    </location>
</feature>
<dbReference type="EMBL" id="CM031831">
    <property type="protein sequence ID" value="KAG6702525.1"/>
    <property type="molecule type" value="Genomic_DNA"/>
</dbReference>
<organism evidence="7 8">
    <name type="scientific">Carya illinoinensis</name>
    <name type="common">Pecan</name>
    <dbReference type="NCBI Taxonomy" id="32201"/>
    <lineage>
        <taxon>Eukaryota</taxon>
        <taxon>Viridiplantae</taxon>
        <taxon>Streptophyta</taxon>
        <taxon>Embryophyta</taxon>
        <taxon>Tracheophyta</taxon>
        <taxon>Spermatophyta</taxon>
        <taxon>Magnoliopsida</taxon>
        <taxon>eudicotyledons</taxon>
        <taxon>Gunneridae</taxon>
        <taxon>Pentapetalae</taxon>
        <taxon>rosids</taxon>
        <taxon>fabids</taxon>
        <taxon>Fagales</taxon>
        <taxon>Juglandaceae</taxon>
        <taxon>Carya</taxon>
    </lineage>
</organism>
<evidence type="ECO:0000313" key="7">
    <source>
        <dbReference type="EMBL" id="KAG6702524.1"/>
    </source>
</evidence>
<evidence type="ECO:0000256" key="6">
    <source>
        <dbReference type="SAM" id="MobiDB-lite"/>
    </source>
</evidence>
<keyword evidence="1 5" id="KW-0175">Coiled coil</keyword>
<evidence type="ECO:0000256" key="1">
    <source>
        <dbReference type="ARBA" id="ARBA00023054"/>
    </source>
</evidence>
<accession>A0A922EFX7</accession>
<feature type="coiled-coil region" evidence="5">
    <location>
        <begin position="237"/>
        <end position="335"/>
    </location>
</feature>
<feature type="compositionally biased region" description="Basic and acidic residues" evidence="6">
    <location>
        <begin position="441"/>
        <end position="457"/>
    </location>
</feature>
<reference evidence="7" key="1">
    <citation type="submission" date="2021-01" db="EMBL/GenBank/DDBJ databases">
        <authorList>
            <person name="Lovell J.T."/>
            <person name="Bentley N."/>
            <person name="Bhattarai G."/>
            <person name="Jenkins J.W."/>
            <person name="Sreedasyam A."/>
            <person name="Alarcon Y."/>
            <person name="Bock C."/>
            <person name="Boston L."/>
            <person name="Carlson J."/>
            <person name="Cervantes K."/>
            <person name="Clermont K."/>
            <person name="Krom N."/>
            <person name="Kubenka K."/>
            <person name="Mamidi S."/>
            <person name="Mattison C."/>
            <person name="Monteros M."/>
            <person name="Pisani C."/>
            <person name="Plott C."/>
            <person name="Rajasekar S."/>
            <person name="Rhein H.S."/>
            <person name="Rohla C."/>
            <person name="Song M."/>
            <person name="Hilaire R.S."/>
            <person name="Shu S."/>
            <person name="Wells L."/>
            <person name="Wang X."/>
            <person name="Webber J."/>
            <person name="Heerema R.J."/>
            <person name="Klein P."/>
            <person name="Conner P."/>
            <person name="Grauke L."/>
            <person name="Grimwood J."/>
            <person name="Schmutz J."/>
            <person name="Randall J.J."/>
        </authorList>
    </citation>
    <scope>NUCLEOTIDE SEQUENCE</scope>
    <source>
        <tissue evidence="7">Leaf</tissue>
    </source>
</reference>
<name>A0A922EFX7_CARIL</name>
<comment type="subcellular location">
    <subcellularLocation>
        <location evidence="3">Nucleus lamina</location>
    </subcellularLocation>
</comment>
<feature type="compositionally biased region" description="Polar residues" evidence="6">
    <location>
        <begin position="566"/>
        <end position="589"/>
    </location>
</feature>
<dbReference type="GO" id="GO:0005652">
    <property type="term" value="C:nuclear lamina"/>
    <property type="evidence" value="ECO:0007669"/>
    <property type="project" value="UniProtKB-SubCell"/>
</dbReference>
<keyword evidence="2" id="KW-0539">Nucleus</keyword>
<comment type="caution">
    <text evidence="7">The sequence shown here is derived from an EMBL/GenBank/DDBJ whole genome shotgun (WGS) entry which is preliminary data.</text>
</comment>
<feature type="region of interest" description="Disordered" evidence="6">
    <location>
        <begin position="537"/>
        <end position="589"/>
    </location>
</feature>
<dbReference type="Proteomes" id="UP000811246">
    <property type="component" value="Chromosome 7"/>
</dbReference>
<sequence>MDLRQRENLVLEREHDLEVQSRAMADREKDVAETLNLLDEKEKDLSAHEKEFELKKARFLEEKEEIKKMKAELQKSLDSLGDEKKLVDCAQEKLEAMKTETSELSVLEMKLKEEIDMVRAQKMELLADSDKLKIEKAKFEAEWELIDEKRGELRKEAERIAEERLAFSRFIKDERDSLKLEKVAMRDQCKLEIEALSCEREDFMNKMVHDRTEWFSKMQQEHADFLLDVEMRKRELENCFEKRREELENDLREREKAFEQEKKTELQYISSLKEQAEKELEQVSLEMKRLETERVEINFERELRNREWEELNNCIEDLKVQREKLKEQRELLHADRGEILSQIEDLKKLRDLNVASDNVIVAELQNSDPERSQRKVPAKRILKQQALVQNAVDSHKEIDVTDVSNGLNSPSMGDMNGASAHNSARFSWIKRCTELIFKHSPDKTPMKSEERPPDHENASIGHKYVGEKSNIIFSERQQVRYALGEPKVIVEVPTGGEVVKATHHTASEVEGHSSEKCIPSISEQGLQAGRKRRVIHSISNDGVNLQPEQRRNNKKRRQQDDGAAAQGTSTESAISTQQNAPEDQHVSLSSFQTKEGAEEDGAFILDKIIQISEVTLEKTETHNFTNEDKLDSLLNPVAELEQDVPPDEVINIPPDEGINGLTNSSHVKNGVFPCGPKAPENVQ</sequence>